<gene>
    <name evidence="1" type="ORF">O6H91_22G051600</name>
</gene>
<comment type="caution">
    <text evidence="1">The sequence shown here is derived from an EMBL/GenBank/DDBJ whole genome shotgun (WGS) entry which is preliminary data.</text>
</comment>
<proteinExistence type="predicted"/>
<evidence type="ECO:0000313" key="2">
    <source>
        <dbReference type="Proteomes" id="UP001162992"/>
    </source>
</evidence>
<keyword evidence="2" id="KW-1185">Reference proteome</keyword>
<name>A0ACC2AFN9_DIPCM</name>
<protein>
    <submittedName>
        <fullName evidence="1">Uncharacterized protein</fullName>
    </submittedName>
</protein>
<accession>A0ACC2AFN9</accession>
<sequence>MTLEHGVLTGEICSKFMKEEPSVHRAKLATVLEQSLPLLFQIRYSSQKKQTQTVRVQLSLPIPRSATFYLSYIIFLWEGISGSFRSFCSRYAAQCLLASNDQYMA</sequence>
<reference evidence="2" key="1">
    <citation type="journal article" date="2024" name="Proc. Natl. Acad. Sci. U.S.A.">
        <title>Extraordinary preservation of gene collinearity over three hundred million years revealed in homosporous lycophytes.</title>
        <authorList>
            <person name="Li C."/>
            <person name="Wickell D."/>
            <person name="Kuo L.Y."/>
            <person name="Chen X."/>
            <person name="Nie B."/>
            <person name="Liao X."/>
            <person name="Peng D."/>
            <person name="Ji J."/>
            <person name="Jenkins J."/>
            <person name="Williams M."/>
            <person name="Shu S."/>
            <person name="Plott C."/>
            <person name="Barry K."/>
            <person name="Rajasekar S."/>
            <person name="Grimwood J."/>
            <person name="Han X."/>
            <person name="Sun S."/>
            <person name="Hou Z."/>
            <person name="He W."/>
            <person name="Dai G."/>
            <person name="Sun C."/>
            <person name="Schmutz J."/>
            <person name="Leebens-Mack J.H."/>
            <person name="Li F.W."/>
            <person name="Wang L."/>
        </authorList>
    </citation>
    <scope>NUCLEOTIDE SEQUENCE [LARGE SCALE GENOMIC DNA]</scope>
    <source>
        <strain evidence="2">cv. PW_Plant_1</strain>
    </source>
</reference>
<organism evidence="1 2">
    <name type="scientific">Diphasiastrum complanatum</name>
    <name type="common">Issler's clubmoss</name>
    <name type="synonym">Lycopodium complanatum</name>
    <dbReference type="NCBI Taxonomy" id="34168"/>
    <lineage>
        <taxon>Eukaryota</taxon>
        <taxon>Viridiplantae</taxon>
        <taxon>Streptophyta</taxon>
        <taxon>Embryophyta</taxon>
        <taxon>Tracheophyta</taxon>
        <taxon>Lycopodiopsida</taxon>
        <taxon>Lycopodiales</taxon>
        <taxon>Lycopodiaceae</taxon>
        <taxon>Lycopodioideae</taxon>
        <taxon>Diphasiastrum</taxon>
    </lineage>
</organism>
<evidence type="ECO:0000313" key="1">
    <source>
        <dbReference type="EMBL" id="KAJ7516291.1"/>
    </source>
</evidence>
<dbReference type="Proteomes" id="UP001162992">
    <property type="component" value="Chromosome 22"/>
</dbReference>
<dbReference type="EMBL" id="CM055113">
    <property type="protein sequence ID" value="KAJ7516291.1"/>
    <property type="molecule type" value="Genomic_DNA"/>
</dbReference>